<dbReference type="InterPro" id="IPR017438">
    <property type="entry name" value="ATP-NAD_kinase_N"/>
</dbReference>
<proteinExistence type="predicted"/>
<keyword evidence="9" id="KW-0443">Lipid metabolism</keyword>
<dbReference type="GO" id="GO:0008654">
    <property type="term" value="P:phospholipid biosynthetic process"/>
    <property type="evidence" value="ECO:0007669"/>
    <property type="project" value="UniProtKB-KW"/>
</dbReference>
<comment type="cofactor">
    <cofactor evidence="1">
        <name>Mg(2+)</name>
        <dbReference type="ChEBI" id="CHEBI:18420"/>
    </cofactor>
</comment>
<keyword evidence="11" id="KW-1208">Phospholipid metabolism</keyword>
<evidence type="ECO:0000256" key="6">
    <source>
        <dbReference type="ARBA" id="ARBA00022777"/>
    </source>
</evidence>
<dbReference type="PANTHER" id="PTHR12358">
    <property type="entry name" value="SPHINGOSINE KINASE"/>
    <property type="match status" value="1"/>
</dbReference>
<evidence type="ECO:0000256" key="1">
    <source>
        <dbReference type="ARBA" id="ARBA00001946"/>
    </source>
</evidence>
<evidence type="ECO:0000256" key="9">
    <source>
        <dbReference type="ARBA" id="ARBA00023098"/>
    </source>
</evidence>
<sequence>MLEPVTIIVNPVAGKGRARRQAEQATSGLRERGLEVEVLSTQRAGEAGALAERTVENGCRTVLVCGGDGTISEVLPAIASTQTLFGVLPFGTANDFARALGIPRQLPAVLDRILTAEPACLDLGRVGDRHFATVAAFGFDANVSQAMAEGRAPLSGTIGYLLAALSGLRRYQPPEIHIKGDFGANVERVYLVATANTRSYGGGMQIAPHADPTDGLLDVCTVSGEISRATALSILPQV</sequence>
<dbReference type="AlphaFoldDB" id="A0A383AZ54"/>
<keyword evidence="5" id="KW-0547">Nucleotide-binding</keyword>
<keyword evidence="4" id="KW-0479">Metal-binding</keyword>
<dbReference type="GO" id="GO:0016301">
    <property type="term" value="F:kinase activity"/>
    <property type="evidence" value="ECO:0007669"/>
    <property type="project" value="UniProtKB-KW"/>
</dbReference>
<reference evidence="13" key="1">
    <citation type="submission" date="2018-05" db="EMBL/GenBank/DDBJ databases">
        <authorList>
            <person name="Lanie J.A."/>
            <person name="Ng W.-L."/>
            <person name="Kazmierczak K.M."/>
            <person name="Andrzejewski T.M."/>
            <person name="Davidsen T.M."/>
            <person name="Wayne K.J."/>
            <person name="Tettelin H."/>
            <person name="Glass J.I."/>
            <person name="Rusch D."/>
            <person name="Podicherti R."/>
            <person name="Tsui H.-C.T."/>
            <person name="Winkler M.E."/>
        </authorList>
    </citation>
    <scope>NUCLEOTIDE SEQUENCE</scope>
</reference>
<keyword evidence="2" id="KW-0444">Lipid biosynthesis</keyword>
<keyword evidence="3" id="KW-0808">Transferase</keyword>
<keyword evidence="6" id="KW-0418">Kinase</keyword>
<dbReference type="Pfam" id="PF00781">
    <property type="entry name" value="DAGK_cat"/>
    <property type="match status" value="1"/>
</dbReference>
<organism evidence="13">
    <name type="scientific">marine metagenome</name>
    <dbReference type="NCBI Taxonomy" id="408172"/>
    <lineage>
        <taxon>unclassified sequences</taxon>
        <taxon>metagenomes</taxon>
        <taxon>ecological metagenomes</taxon>
    </lineage>
</organism>
<dbReference type="PANTHER" id="PTHR12358:SF106">
    <property type="entry name" value="LIPID KINASE YEGS"/>
    <property type="match status" value="1"/>
</dbReference>
<evidence type="ECO:0000259" key="12">
    <source>
        <dbReference type="PROSITE" id="PS50146"/>
    </source>
</evidence>
<dbReference type="InterPro" id="IPR001206">
    <property type="entry name" value="Diacylglycerol_kinase_cat_dom"/>
</dbReference>
<dbReference type="NCBIfam" id="TIGR00147">
    <property type="entry name" value="YegS/Rv2252/BmrU family lipid kinase"/>
    <property type="match status" value="1"/>
</dbReference>
<dbReference type="Gene3D" id="3.40.50.10330">
    <property type="entry name" value="Probable inorganic polyphosphate/atp-NAD kinase, domain 1"/>
    <property type="match status" value="1"/>
</dbReference>
<evidence type="ECO:0000313" key="13">
    <source>
        <dbReference type="EMBL" id="SVE12873.1"/>
    </source>
</evidence>
<name>A0A383AZ54_9ZZZZ</name>
<dbReference type="InterPro" id="IPR045540">
    <property type="entry name" value="YegS/DAGK_C"/>
</dbReference>
<dbReference type="SUPFAM" id="SSF111331">
    <property type="entry name" value="NAD kinase/diacylglycerol kinase-like"/>
    <property type="match status" value="1"/>
</dbReference>
<evidence type="ECO:0000256" key="8">
    <source>
        <dbReference type="ARBA" id="ARBA00022842"/>
    </source>
</evidence>
<protein>
    <recommendedName>
        <fullName evidence="12">DAGKc domain-containing protein</fullName>
    </recommendedName>
</protein>
<dbReference type="PROSITE" id="PS50146">
    <property type="entry name" value="DAGK"/>
    <property type="match status" value="1"/>
</dbReference>
<gene>
    <name evidence="13" type="ORF">METZ01_LOCUS465727</name>
</gene>
<dbReference type="GO" id="GO:0046872">
    <property type="term" value="F:metal ion binding"/>
    <property type="evidence" value="ECO:0007669"/>
    <property type="project" value="UniProtKB-KW"/>
</dbReference>
<feature type="non-terminal residue" evidence="13">
    <location>
        <position position="238"/>
    </location>
</feature>
<dbReference type="Gene3D" id="2.60.200.40">
    <property type="match status" value="1"/>
</dbReference>
<keyword evidence="8" id="KW-0460">Magnesium</keyword>
<feature type="domain" description="DAGKc" evidence="12">
    <location>
        <begin position="1"/>
        <end position="130"/>
    </location>
</feature>
<evidence type="ECO:0000256" key="10">
    <source>
        <dbReference type="ARBA" id="ARBA00023209"/>
    </source>
</evidence>
<evidence type="ECO:0000256" key="2">
    <source>
        <dbReference type="ARBA" id="ARBA00022516"/>
    </source>
</evidence>
<dbReference type="InterPro" id="IPR050187">
    <property type="entry name" value="Lipid_Phosphate_FormReg"/>
</dbReference>
<evidence type="ECO:0000256" key="3">
    <source>
        <dbReference type="ARBA" id="ARBA00022679"/>
    </source>
</evidence>
<dbReference type="Pfam" id="PF19279">
    <property type="entry name" value="YegS_C"/>
    <property type="match status" value="1"/>
</dbReference>
<dbReference type="SMART" id="SM00046">
    <property type="entry name" value="DAGKc"/>
    <property type="match status" value="1"/>
</dbReference>
<accession>A0A383AZ54</accession>
<dbReference type="GO" id="GO:0005524">
    <property type="term" value="F:ATP binding"/>
    <property type="evidence" value="ECO:0007669"/>
    <property type="project" value="UniProtKB-KW"/>
</dbReference>
<dbReference type="InterPro" id="IPR016064">
    <property type="entry name" value="NAD/diacylglycerol_kinase_sf"/>
</dbReference>
<keyword evidence="10" id="KW-0594">Phospholipid biosynthesis</keyword>
<keyword evidence="7" id="KW-0067">ATP-binding</keyword>
<dbReference type="EMBL" id="UINC01196036">
    <property type="protein sequence ID" value="SVE12873.1"/>
    <property type="molecule type" value="Genomic_DNA"/>
</dbReference>
<dbReference type="InterPro" id="IPR005218">
    <property type="entry name" value="Diacylglycerol/lipid_kinase"/>
</dbReference>
<evidence type="ECO:0000256" key="7">
    <source>
        <dbReference type="ARBA" id="ARBA00022840"/>
    </source>
</evidence>
<dbReference type="GO" id="GO:0005886">
    <property type="term" value="C:plasma membrane"/>
    <property type="evidence" value="ECO:0007669"/>
    <property type="project" value="TreeGrafter"/>
</dbReference>
<evidence type="ECO:0000256" key="11">
    <source>
        <dbReference type="ARBA" id="ARBA00023264"/>
    </source>
</evidence>
<evidence type="ECO:0000256" key="5">
    <source>
        <dbReference type="ARBA" id="ARBA00022741"/>
    </source>
</evidence>
<evidence type="ECO:0000256" key="4">
    <source>
        <dbReference type="ARBA" id="ARBA00022723"/>
    </source>
</evidence>